<feature type="transmembrane region" description="Helical" evidence="2">
    <location>
        <begin position="89"/>
        <end position="114"/>
    </location>
</feature>
<evidence type="ECO:0000256" key="2">
    <source>
        <dbReference type="SAM" id="Phobius"/>
    </source>
</evidence>
<feature type="transmembrane region" description="Helical" evidence="2">
    <location>
        <begin position="172"/>
        <end position="192"/>
    </location>
</feature>
<feature type="compositionally biased region" description="Basic and acidic residues" evidence="1">
    <location>
        <begin position="35"/>
        <end position="45"/>
    </location>
</feature>
<proteinExistence type="predicted"/>
<name>A0AAV5WLT3_9BILA</name>
<evidence type="ECO:0008006" key="5">
    <source>
        <dbReference type="Google" id="ProtNLM"/>
    </source>
</evidence>
<evidence type="ECO:0000313" key="3">
    <source>
        <dbReference type="EMBL" id="GMT33241.1"/>
    </source>
</evidence>
<keyword evidence="4" id="KW-1185">Reference proteome</keyword>
<keyword evidence="2" id="KW-1133">Transmembrane helix</keyword>
<dbReference type="AlphaFoldDB" id="A0AAV5WLT3"/>
<accession>A0AAV5WLT3</accession>
<keyword evidence="2" id="KW-0812">Transmembrane</keyword>
<gene>
    <name evidence="3" type="ORF">PFISCL1PPCAC_24538</name>
</gene>
<dbReference type="EMBL" id="BTSY01000006">
    <property type="protein sequence ID" value="GMT33241.1"/>
    <property type="molecule type" value="Genomic_DNA"/>
</dbReference>
<evidence type="ECO:0000313" key="4">
    <source>
        <dbReference type="Proteomes" id="UP001432322"/>
    </source>
</evidence>
<dbReference type="Proteomes" id="UP001432322">
    <property type="component" value="Unassembled WGS sequence"/>
</dbReference>
<comment type="caution">
    <text evidence="3">The sequence shown here is derived from an EMBL/GenBank/DDBJ whole genome shotgun (WGS) entry which is preliminary data.</text>
</comment>
<protein>
    <recommendedName>
        <fullName evidence="5">Ion channel</fullName>
    </recommendedName>
</protein>
<feature type="transmembrane region" description="Helical" evidence="2">
    <location>
        <begin position="204"/>
        <end position="223"/>
    </location>
</feature>
<feature type="region of interest" description="Disordered" evidence="1">
    <location>
        <begin position="33"/>
        <end position="55"/>
    </location>
</feature>
<feature type="transmembrane region" description="Helical" evidence="2">
    <location>
        <begin position="135"/>
        <end position="152"/>
    </location>
</feature>
<sequence length="238" mass="27167">MKHEMIHGNEGFCSRDHSGLMKNEEWSILLSQMNREGERKRDNDRSIQGGMGRNGMVSNFSFPPDSPLPWIPETVEAKRDLYGFQPLQMVVSFSIFPSALLLVAQPLLHFIIFLGLRRPLLQRGRGGYLRNIGRFVLLVDAVIIVANLANFLPDVISGVKVSINGQPLNEFYIYTLFLVFFFLAILAGHIIVERLGDMIGGWPDRVIIYCFVLYIIFGIFFYLHHCFISTRDNAEPEV</sequence>
<organism evidence="3 4">
    <name type="scientific">Pristionchus fissidentatus</name>
    <dbReference type="NCBI Taxonomy" id="1538716"/>
    <lineage>
        <taxon>Eukaryota</taxon>
        <taxon>Metazoa</taxon>
        <taxon>Ecdysozoa</taxon>
        <taxon>Nematoda</taxon>
        <taxon>Chromadorea</taxon>
        <taxon>Rhabditida</taxon>
        <taxon>Rhabditina</taxon>
        <taxon>Diplogasteromorpha</taxon>
        <taxon>Diplogasteroidea</taxon>
        <taxon>Neodiplogasteridae</taxon>
        <taxon>Pristionchus</taxon>
    </lineage>
</organism>
<keyword evidence="2" id="KW-0472">Membrane</keyword>
<reference evidence="3" key="1">
    <citation type="submission" date="2023-10" db="EMBL/GenBank/DDBJ databases">
        <title>Genome assembly of Pristionchus species.</title>
        <authorList>
            <person name="Yoshida K."/>
            <person name="Sommer R.J."/>
        </authorList>
    </citation>
    <scope>NUCLEOTIDE SEQUENCE</scope>
    <source>
        <strain evidence="3">RS5133</strain>
    </source>
</reference>
<feature type="non-terminal residue" evidence="3">
    <location>
        <position position="238"/>
    </location>
</feature>
<evidence type="ECO:0000256" key="1">
    <source>
        <dbReference type="SAM" id="MobiDB-lite"/>
    </source>
</evidence>